<dbReference type="GO" id="GO:0046872">
    <property type="term" value="F:metal ion binding"/>
    <property type="evidence" value="ECO:0007669"/>
    <property type="project" value="UniProtKB-KW"/>
</dbReference>
<dbReference type="InterPro" id="IPR036420">
    <property type="entry name" value="BRCT_dom_sf"/>
</dbReference>
<dbReference type="GO" id="GO:0003911">
    <property type="term" value="F:DNA ligase (NAD+) activity"/>
    <property type="evidence" value="ECO:0007669"/>
    <property type="project" value="UniProtKB-UniRule"/>
</dbReference>
<dbReference type="Pfam" id="PF03119">
    <property type="entry name" value="DNA_ligase_ZBD"/>
    <property type="match status" value="1"/>
</dbReference>
<dbReference type="InterPro" id="IPR004150">
    <property type="entry name" value="NAD_DNA_ligase_OB"/>
</dbReference>
<evidence type="ECO:0000256" key="2">
    <source>
        <dbReference type="ARBA" id="ARBA00012722"/>
    </source>
</evidence>
<dbReference type="InterPro" id="IPR001679">
    <property type="entry name" value="DNA_ligase"/>
</dbReference>
<dbReference type="Proteomes" id="UP001229244">
    <property type="component" value="Unassembled WGS sequence"/>
</dbReference>
<feature type="binding site" evidence="15">
    <location>
        <position position="129"/>
    </location>
    <ligand>
        <name>NAD(+)</name>
        <dbReference type="ChEBI" id="CHEBI:57540"/>
    </ligand>
</feature>
<feature type="binding site" evidence="15">
    <location>
        <begin position="95"/>
        <end position="96"/>
    </location>
    <ligand>
        <name>NAD(+)</name>
        <dbReference type="ChEBI" id="CHEBI:57540"/>
    </ligand>
</feature>
<feature type="domain" description="BRCT" evidence="16">
    <location>
        <begin position="627"/>
        <end position="700"/>
    </location>
</feature>
<evidence type="ECO:0000256" key="4">
    <source>
        <dbReference type="ARBA" id="ARBA00022598"/>
    </source>
</evidence>
<dbReference type="PROSITE" id="PS50172">
    <property type="entry name" value="BRCT"/>
    <property type="match status" value="1"/>
</dbReference>
<dbReference type="InterPro" id="IPR013839">
    <property type="entry name" value="DNAligase_adenylation"/>
</dbReference>
<feature type="binding site" evidence="15">
    <location>
        <begin position="46"/>
        <end position="50"/>
    </location>
    <ligand>
        <name>NAD(+)</name>
        <dbReference type="ChEBI" id="CHEBI:57540"/>
    </ligand>
</feature>
<dbReference type="Gene3D" id="6.20.10.30">
    <property type="match status" value="1"/>
</dbReference>
<keyword evidence="7 15" id="KW-0227">DNA damage</keyword>
<dbReference type="Gene3D" id="1.10.150.20">
    <property type="entry name" value="5' to 3' exonuclease, C-terminal subdomain"/>
    <property type="match status" value="2"/>
</dbReference>
<keyword evidence="4 15" id="KW-0436">Ligase</keyword>
<dbReference type="GO" id="GO:0006260">
    <property type="term" value="P:DNA replication"/>
    <property type="evidence" value="ECO:0007669"/>
    <property type="project" value="UniProtKB-KW"/>
</dbReference>
<dbReference type="Pfam" id="PF01653">
    <property type="entry name" value="DNA_ligase_aden"/>
    <property type="match status" value="1"/>
</dbReference>
<keyword evidence="12 15" id="KW-0464">Manganese</keyword>
<name>A0AAE4ATV8_9HYPH</name>
<dbReference type="PROSITE" id="PS01056">
    <property type="entry name" value="DNA_LIGASE_N2"/>
    <property type="match status" value="1"/>
</dbReference>
<comment type="caution">
    <text evidence="17">The sequence shown here is derived from an EMBL/GenBank/DDBJ whole genome shotgun (WGS) entry which is preliminary data.</text>
</comment>
<keyword evidence="18" id="KW-1185">Reference proteome</keyword>
<dbReference type="EMBL" id="JAUSUL010000002">
    <property type="protein sequence ID" value="MDQ0315329.1"/>
    <property type="molecule type" value="Genomic_DNA"/>
</dbReference>
<dbReference type="NCBIfam" id="NF005932">
    <property type="entry name" value="PRK07956.1"/>
    <property type="match status" value="1"/>
</dbReference>
<evidence type="ECO:0000256" key="7">
    <source>
        <dbReference type="ARBA" id="ARBA00022763"/>
    </source>
</evidence>
<evidence type="ECO:0000313" key="18">
    <source>
        <dbReference type="Proteomes" id="UP001229244"/>
    </source>
</evidence>
<dbReference type="InterPro" id="IPR041663">
    <property type="entry name" value="DisA/LigA_HHH"/>
</dbReference>
<dbReference type="InterPro" id="IPR010994">
    <property type="entry name" value="RuvA_2-like"/>
</dbReference>
<dbReference type="Gene3D" id="3.40.50.10190">
    <property type="entry name" value="BRCT domain"/>
    <property type="match status" value="1"/>
</dbReference>
<feature type="binding site" evidence="15">
    <location>
        <position position="152"/>
    </location>
    <ligand>
        <name>NAD(+)</name>
        <dbReference type="ChEBI" id="CHEBI:57540"/>
    </ligand>
</feature>
<dbReference type="FunFam" id="2.40.50.140:FF:000012">
    <property type="entry name" value="DNA ligase"/>
    <property type="match status" value="1"/>
</dbReference>
<dbReference type="PANTHER" id="PTHR23389">
    <property type="entry name" value="CHROMOSOME TRANSMISSION FIDELITY FACTOR 18"/>
    <property type="match status" value="1"/>
</dbReference>
<dbReference type="InterPro" id="IPR012340">
    <property type="entry name" value="NA-bd_OB-fold"/>
</dbReference>
<evidence type="ECO:0000313" key="17">
    <source>
        <dbReference type="EMBL" id="MDQ0315329.1"/>
    </source>
</evidence>
<dbReference type="Pfam" id="PF00533">
    <property type="entry name" value="BRCT"/>
    <property type="match status" value="1"/>
</dbReference>
<dbReference type="SUPFAM" id="SSF47781">
    <property type="entry name" value="RuvA domain 2-like"/>
    <property type="match status" value="1"/>
</dbReference>
<dbReference type="InterPro" id="IPR013840">
    <property type="entry name" value="DNAligase_N"/>
</dbReference>
<dbReference type="InterPro" id="IPR004149">
    <property type="entry name" value="Znf_DNAligase_C4"/>
</dbReference>
<feature type="binding site" evidence="15">
    <location>
        <position position="304"/>
    </location>
    <ligand>
        <name>NAD(+)</name>
        <dbReference type="ChEBI" id="CHEBI:57540"/>
    </ligand>
</feature>
<dbReference type="FunFam" id="3.30.470.30:FF:000001">
    <property type="entry name" value="DNA ligase"/>
    <property type="match status" value="1"/>
</dbReference>
<dbReference type="CDD" id="cd00114">
    <property type="entry name" value="LIGANc"/>
    <property type="match status" value="1"/>
</dbReference>
<feature type="binding site" evidence="15">
    <location>
        <position position="328"/>
    </location>
    <ligand>
        <name>NAD(+)</name>
        <dbReference type="ChEBI" id="CHEBI:57540"/>
    </ligand>
</feature>
<evidence type="ECO:0000256" key="3">
    <source>
        <dbReference type="ARBA" id="ARBA00013308"/>
    </source>
</evidence>
<dbReference type="Pfam" id="PF12826">
    <property type="entry name" value="HHH_2"/>
    <property type="match status" value="1"/>
</dbReference>
<gene>
    <name evidence="15" type="primary">ligA</name>
    <name evidence="17" type="ORF">J2S73_001786</name>
</gene>
<comment type="function">
    <text evidence="1 15">DNA ligase that catalyzes the formation of phosphodiester linkages between 5'-phosphoryl and 3'-hydroxyl groups in double-stranded DNA using NAD as a coenzyme and as the energy source for the reaction. It is essential for DNA replication and repair of damaged DNA.</text>
</comment>
<dbReference type="SUPFAM" id="SSF52113">
    <property type="entry name" value="BRCT domain"/>
    <property type="match status" value="1"/>
</dbReference>
<dbReference type="Gene3D" id="3.30.470.30">
    <property type="entry name" value="DNA ligase/mRNA capping enzyme"/>
    <property type="match status" value="1"/>
</dbReference>
<evidence type="ECO:0000256" key="11">
    <source>
        <dbReference type="ARBA" id="ARBA00023204"/>
    </source>
</evidence>
<dbReference type="Gene3D" id="2.40.50.140">
    <property type="entry name" value="Nucleic acid-binding proteins"/>
    <property type="match status" value="1"/>
</dbReference>
<evidence type="ECO:0000256" key="14">
    <source>
        <dbReference type="ARBA" id="ARBA00060881"/>
    </source>
</evidence>
<keyword evidence="9 15" id="KW-0460">Magnesium</keyword>
<keyword evidence="5 15" id="KW-0235">DNA replication</keyword>
<dbReference type="InterPro" id="IPR001357">
    <property type="entry name" value="BRCT_dom"/>
</dbReference>
<evidence type="ECO:0000256" key="6">
    <source>
        <dbReference type="ARBA" id="ARBA00022723"/>
    </source>
</evidence>
<accession>A0AAE4ATV8</accession>
<evidence type="ECO:0000256" key="9">
    <source>
        <dbReference type="ARBA" id="ARBA00022842"/>
    </source>
</evidence>
<protein>
    <recommendedName>
        <fullName evidence="3 15">DNA ligase</fullName>
        <ecNumber evidence="2 15">6.5.1.2</ecNumber>
    </recommendedName>
    <alternativeName>
        <fullName evidence="15">Polydeoxyribonucleotide synthase [NAD(+)]</fullName>
    </alternativeName>
</protein>
<evidence type="ECO:0000256" key="12">
    <source>
        <dbReference type="ARBA" id="ARBA00023211"/>
    </source>
</evidence>
<comment type="catalytic activity">
    <reaction evidence="13 15">
        <text>NAD(+) + (deoxyribonucleotide)n-3'-hydroxyl + 5'-phospho-(deoxyribonucleotide)m = (deoxyribonucleotide)n+m + AMP + beta-nicotinamide D-nucleotide.</text>
        <dbReference type="EC" id="6.5.1.2"/>
    </reaction>
</comment>
<dbReference type="AlphaFoldDB" id="A0AAE4ATV8"/>
<evidence type="ECO:0000256" key="13">
    <source>
        <dbReference type="ARBA" id="ARBA00034005"/>
    </source>
</evidence>
<evidence type="ECO:0000256" key="15">
    <source>
        <dbReference type="HAMAP-Rule" id="MF_01588"/>
    </source>
</evidence>
<dbReference type="SMART" id="SM00292">
    <property type="entry name" value="BRCT"/>
    <property type="match status" value="1"/>
</dbReference>
<feature type="binding site" evidence="15">
    <location>
        <position position="425"/>
    </location>
    <ligand>
        <name>Zn(2+)</name>
        <dbReference type="ChEBI" id="CHEBI:29105"/>
    </ligand>
</feature>
<dbReference type="PIRSF" id="PIRSF001604">
    <property type="entry name" value="LigA"/>
    <property type="match status" value="1"/>
</dbReference>
<comment type="similarity">
    <text evidence="14 15">Belongs to the NAD-dependent DNA ligase family. LigA subfamily.</text>
</comment>
<proteinExistence type="inferred from homology"/>
<dbReference type="GO" id="GO:0005829">
    <property type="term" value="C:cytosol"/>
    <property type="evidence" value="ECO:0007669"/>
    <property type="project" value="TreeGrafter"/>
</dbReference>
<dbReference type="Gene3D" id="1.10.287.610">
    <property type="entry name" value="Helix hairpin bin"/>
    <property type="match status" value="1"/>
</dbReference>
<evidence type="ECO:0000259" key="16">
    <source>
        <dbReference type="PROSITE" id="PS50172"/>
    </source>
</evidence>
<dbReference type="EC" id="6.5.1.2" evidence="2 15"/>
<feature type="binding site" evidence="15">
    <location>
        <position position="188"/>
    </location>
    <ligand>
        <name>NAD(+)</name>
        <dbReference type="ChEBI" id="CHEBI:57540"/>
    </ligand>
</feature>
<feature type="active site" description="N6-AMP-lysine intermediate" evidence="15">
    <location>
        <position position="131"/>
    </location>
</feature>
<dbReference type="SMART" id="SM00532">
    <property type="entry name" value="LIGANc"/>
    <property type="match status" value="1"/>
</dbReference>
<dbReference type="Pfam" id="PF03120">
    <property type="entry name" value="OB_DNA_ligase"/>
    <property type="match status" value="1"/>
</dbReference>
<dbReference type="CDD" id="cd17748">
    <property type="entry name" value="BRCT_DNA_ligase_like"/>
    <property type="match status" value="1"/>
</dbReference>
<dbReference type="NCBIfam" id="TIGR00575">
    <property type="entry name" value="dnlj"/>
    <property type="match status" value="1"/>
</dbReference>
<reference evidence="17" key="1">
    <citation type="submission" date="2023-07" db="EMBL/GenBank/DDBJ databases">
        <title>Genomic Encyclopedia of Type Strains, Phase IV (KMG-IV): sequencing the most valuable type-strain genomes for metagenomic binning, comparative biology and taxonomic classification.</title>
        <authorList>
            <person name="Goeker M."/>
        </authorList>
    </citation>
    <scope>NUCLEOTIDE SEQUENCE</scope>
    <source>
        <strain evidence="17">DSM 21202</strain>
    </source>
</reference>
<keyword evidence="6 15" id="KW-0479">Metal-binding</keyword>
<keyword evidence="11 15" id="KW-0234">DNA repair</keyword>
<dbReference type="SUPFAM" id="SSF56091">
    <property type="entry name" value="DNA ligase/mRNA capping enzyme, catalytic domain"/>
    <property type="match status" value="1"/>
</dbReference>
<evidence type="ECO:0000256" key="10">
    <source>
        <dbReference type="ARBA" id="ARBA00023027"/>
    </source>
</evidence>
<dbReference type="HAMAP" id="MF_01588">
    <property type="entry name" value="DNA_ligase_A"/>
    <property type="match status" value="1"/>
</dbReference>
<sequence>MAQDREDKEVSDLGRAEAEAEVARLADEIRAHDKRYYQQDAPSVSDADYDALRRRLEAIEAAFPDLIQPDSPTQTVGAAPSDAFSEVRHAVPMLSLDNAFSDEDVVDFVARIRRFLRLSDDDDLTFTAEPKIDGLSLNLRYEDGRLTVAATRGDGTVGEAVTANARTIDDIPVKLPKDAPDRVEVRGEVYMTHADFRALNERMEAESGRVFANPRNAAAGSLRQLDSSVTKSRPLKFFAYAWGEIPDLPRDTQFDMVEMFKSWGFVTNPLMRRCRTPDELIAVYHEIEEGRAGLGYDIDGVVYKVDRLDYQRRLGFVSRSPRWAVAHKFPAEKATTVVNAIEIQVGRTGALTPVAKLEPVTVGGVVVSNATLHNEDEIARKDVRVGDTVVVQRAGDVIPQVVQVLLDHRPDGTEPFEFPTLCPVCGSHAVRDINPRTGKEDVVRRCTGGLVCAAQAVERLKHFVSRAAFDIEGLGAKQVEAFYQDGLVQTPADIFRLEKEENNPDGLTKLRNREGWGPTSVKNLFESINSRRQIALRRFIFALGIRHVGDITAKILAQGYGSWAAFEEAMHKLSEGDEAAHDDLVAYDGIGETVAEALKEFFAEDRNREAVAELLKEVAPEDESTDTVSSPVAGKTVVFTGSLEKMTRDEAKARAESLGAKVSGSVSSKTDIVVAGPGAGSKLKKAQDLGLQVMDEDAWLALVDGA</sequence>
<evidence type="ECO:0000256" key="8">
    <source>
        <dbReference type="ARBA" id="ARBA00022833"/>
    </source>
</evidence>
<keyword evidence="8 15" id="KW-0862">Zinc</keyword>
<feature type="binding site" evidence="15">
    <location>
        <position position="452"/>
    </location>
    <ligand>
        <name>Zn(2+)</name>
        <dbReference type="ChEBI" id="CHEBI:29105"/>
    </ligand>
</feature>
<feature type="binding site" evidence="15">
    <location>
        <position position="422"/>
    </location>
    <ligand>
        <name>Zn(2+)</name>
        <dbReference type="ChEBI" id="CHEBI:29105"/>
    </ligand>
</feature>
<keyword evidence="10 15" id="KW-0520">NAD</keyword>
<organism evidence="17 18">
    <name type="scientific">Amorphus orientalis</name>
    <dbReference type="NCBI Taxonomy" id="649198"/>
    <lineage>
        <taxon>Bacteria</taxon>
        <taxon>Pseudomonadati</taxon>
        <taxon>Pseudomonadota</taxon>
        <taxon>Alphaproteobacteria</taxon>
        <taxon>Hyphomicrobiales</taxon>
        <taxon>Amorphaceae</taxon>
        <taxon>Amorphus</taxon>
    </lineage>
</organism>
<dbReference type="InterPro" id="IPR033136">
    <property type="entry name" value="DNA_ligase_CS"/>
</dbReference>
<dbReference type="GO" id="GO:0006281">
    <property type="term" value="P:DNA repair"/>
    <property type="evidence" value="ECO:0007669"/>
    <property type="project" value="UniProtKB-KW"/>
</dbReference>
<evidence type="ECO:0000256" key="5">
    <source>
        <dbReference type="ARBA" id="ARBA00022705"/>
    </source>
</evidence>
<evidence type="ECO:0000256" key="1">
    <source>
        <dbReference type="ARBA" id="ARBA00004067"/>
    </source>
</evidence>
<dbReference type="PANTHER" id="PTHR23389:SF9">
    <property type="entry name" value="DNA LIGASE"/>
    <property type="match status" value="1"/>
</dbReference>
<comment type="caution">
    <text evidence="15">Lacks conserved residue(s) required for the propagation of feature annotation.</text>
</comment>
<comment type="cofactor">
    <cofactor evidence="15">
        <name>Mg(2+)</name>
        <dbReference type="ChEBI" id="CHEBI:18420"/>
    </cofactor>
    <cofactor evidence="15">
        <name>Mn(2+)</name>
        <dbReference type="ChEBI" id="CHEBI:29035"/>
    </cofactor>
</comment>
<dbReference type="SUPFAM" id="SSF50249">
    <property type="entry name" value="Nucleic acid-binding proteins"/>
    <property type="match status" value="1"/>
</dbReference>